<dbReference type="PROSITE" id="PS50119">
    <property type="entry name" value="ZF_BBOX"/>
    <property type="match status" value="2"/>
</dbReference>
<organism evidence="3 4">
    <name type="scientific">Dreissena polymorpha</name>
    <name type="common">Zebra mussel</name>
    <name type="synonym">Mytilus polymorpha</name>
    <dbReference type="NCBI Taxonomy" id="45954"/>
    <lineage>
        <taxon>Eukaryota</taxon>
        <taxon>Metazoa</taxon>
        <taxon>Spiralia</taxon>
        <taxon>Lophotrochozoa</taxon>
        <taxon>Mollusca</taxon>
        <taxon>Bivalvia</taxon>
        <taxon>Autobranchia</taxon>
        <taxon>Heteroconchia</taxon>
        <taxon>Euheterodonta</taxon>
        <taxon>Imparidentia</taxon>
        <taxon>Neoheterodontei</taxon>
        <taxon>Myida</taxon>
        <taxon>Dreissenoidea</taxon>
        <taxon>Dreissenidae</taxon>
        <taxon>Dreissena</taxon>
    </lineage>
</organism>
<gene>
    <name evidence="3" type="ORF">DPMN_184394</name>
</gene>
<evidence type="ECO:0000256" key="1">
    <source>
        <dbReference type="PROSITE-ProRule" id="PRU00024"/>
    </source>
</evidence>
<name>A0A9D4DIF7_DREPO</name>
<evidence type="ECO:0000259" key="2">
    <source>
        <dbReference type="PROSITE" id="PS50119"/>
    </source>
</evidence>
<dbReference type="SUPFAM" id="SSF57845">
    <property type="entry name" value="B-box zinc-binding domain"/>
    <property type="match status" value="1"/>
</dbReference>
<dbReference type="Proteomes" id="UP000828390">
    <property type="component" value="Unassembled WGS sequence"/>
</dbReference>
<comment type="caution">
    <text evidence="3">The sequence shown here is derived from an EMBL/GenBank/DDBJ whole genome shotgun (WGS) entry which is preliminary data.</text>
</comment>
<keyword evidence="4" id="KW-1185">Reference proteome</keyword>
<keyword evidence="1" id="KW-0863">Zinc-finger</keyword>
<dbReference type="GO" id="GO:0008270">
    <property type="term" value="F:zinc ion binding"/>
    <property type="evidence" value="ECO:0007669"/>
    <property type="project" value="UniProtKB-KW"/>
</dbReference>
<evidence type="ECO:0000313" key="4">
    <source>
        <dbReference type="Proteomes" id="UP000828390"/>
    </source>
</evidence>
<accession>A0A9D4DIF7</accession>
<reference evidence="3" key="2">
    <citation type="submission" date="2020-11" db="EMBL/GenBank/DDBJ databases">
        <authorList>
            <person name="McCartney M.A."/>
            <person name="Auch B."/>
            <person name="Kono T."/>
            <person name="Mallez S."/>
            <person name="Becker A."/>
            <person name="Gohl D.M."/>
            <person name="Silverstein K.A.T."/>
            <person name="Koren S."/>
            <person name="Bechman K.B."/>
            <person name="Herman A."/>
            <person name="Abrahante J.E."/>
            <person name="Garbe J."/>
        </authorList>
    </citation>
    <scope>NUCLEOTIDE SEQUENCE</scope>
    <source>
        <strain evidence="3">Duluth1</strain>
        <tissue evidence="3">Whole animal</tissue>
    </source>
</reference>
<keyword evidence="1" id="KW-0862">Zinc</keyword>
<dbReference type="Gene3D" id="3.30.160.60">
    <property type="entry name" value="Classic Zinc Finger"/>
    <property type="match status" value="1"/>
</dbReference>
<sequence>MASNLESSLATKASDTLWDFSCDACNKNEAQFNCEGCFKCYCENCVKLHNQLFNYHSLFGREQIEKWPIAKSTLDILEQCEKHSDEKIKLFCEDHSQLCCLVCVARYHR</sequence>
<reference evidence="3" key="1">
    <citation type="journal article" date="2019" name="bioRxiv">
        <title>The Genome of the Zebra Mussel, Dreissena polymorpha: A Resource for Invasive Species Research.</title>
        <authorList>
            <person name="McCartney M.A."/>
            <person name="Auch B."/>
            <person name="Kono T."/>
            <person name="Mallez S."/>
            <person name="Zhang Y."/>
            <person name="Obille A."/>
            <person name="Becker A."/>
            <person name="Abrahante J.E."/>
            <person name="Garbe J."/>
            <person name="Badalamenti J.P."/>
            <person name="Herman A."/>
            <person name="Mangelson H."/>
            <person name="Liachko I."/>
            <person name="Sullivan S."/>
            <person name="Sone E.D."/>
            <person name="Koren S."/>
            <person name="Silverstein K.A.T."/>
            <person name="Beckman K.B."/>
            <person name="Gohl D.M."/>
        </authorList>
    </citation>
    <scope>NUCLEOTIDE SEQUENCE</scope>
    <source>
        <strain evidence="3">Duluth1</strain>
        <tissue evidence="3">Whole animal</tissue>
    </source>
</reference>
<keyword evidence="1" id="KW-0479">Metal-binding</keyword>
<dbReference type="InterPro" id="IPR000315">
    <property type="entry name" value="Znf_B-box"/>
</dbReference>
<dbReference type="AlphaFoldDB" id="A0A9D4DIF7"/>
<dbReference type="EMBL" id="JAIWYP010000010">
    <property type="protein sequence ID" value="KAH3749879.1"/>
    <property type="molecule type" value="Genomic_DNA"/>
</dbReference>
<proteinExistence type="predicted"/>
<feature type="domain" description="B box-type" evidence="2">
    <location>
        <begin position="80"/>
        <end position="109"/>
    </location>
</feature>
<feature type="domain" description="B box-type" evidence="2">
    <location>
        <begin position="22"/>
        <end position="61"/>
    </location>
</feature>
<protein>
    <recommendedName>
        <fullName evidence="2">B box-type domain-containing protein</fullName>
    </recommendedName>
</protein>
<evidence type="ECO:0000313" key="3">
    <source>
        <dbReference type="EMBL" id="KAH3749879.1"/>
    </source>
</evidence>